<evidence type="ECO:0000313" key="2">
    <source>
        <dbReference type="EMBL" id="NIH55089.1"/>
    </source>
</evidence>
<dbReference type="GO" id="GO:0016758">
    <property type="term" value="F:hexosyltransferase activity"/>
    <property type="evidence" value="ECO:0007669"/>
    <property type="project" value="UniProtKB-ARBA"/>
</dbReference>
<dbReference type="AlphaFoldDB" id="A0A7X5TUX1"/>
<dbReference type="PANTHER" id="PTHR22916:SF3">
    <property type="entry name" value="UDP-GLCNAC:BETAGAL BETA-1,3-N-ACETYLGLUCOSAMINYLTRANSFERASE-LIKE PROTEIN 1"/>
    <property type="match status" value="1"/>
</dbReference>
<gene>
    <name evidence="2" type="ORF">FHX76_003004</name>
</gene>
<comment type="caution">
    <text evidence="2">The sequence shown here is derived from an EMBL/GenBank/DDBJ whole genome shotgun (WGS) entry which is preliminary data.</text>
</comment>
<dbReference type="EMBL" id="JAAMOX010000003">
    <property type="protein sequence ID" value="NIH55089.1"/>
    <property type="molecule type" value="Genomic_DNA"/>
</dbReference>
<proteinExistence type="predicted"/>
<dbReference type="SUPFAM" id="SSF53448">
    <property type="entry name" value="Nucleotide-diphospho-sugar transferases"/>
    <property type="match status" value="1"/>
</dbReference>
<accession>A0A7X5TUX1</accession>
<sequence length="345" mass="38682">MNESSRELPVEHDDSCSTVSVALGTYNGAAYLETQLLSILTQTRPVSQIVLSDDNSSDDSVAIAKAVVGRHNERGGAPVQLVVLENSVNLRVTKNFEQAIRACTGDLVLLSDQDDTWHPTKVSRLTEVLFSPTGQAPLLAFTDARLVDERGHPLGLTLFEAIEVSASERAEVASGRAFEALLRRNLATGATVAFRRELLTHALPIPEEWVHDEWLAVIAAAVGSVAIVDEPLVDYRQHGANVIGARQQSFWQKLRKLVKPRRDRNRRLFDRARTLAPRLQDLEGVSDERRLAAQQKLEHETVRIRLPRSRFGRIRPILRELKTGRYSLYDYGKKDAVRDFLQPDR</sequence>
<reference evidence="2 3" key="1">
    <citation type="submission" date="2020-02" db="EMBL/GenBank/DDBJ databases">
        <title>Sequencing the genomes of 1000 actinobacteria strains.</title>
        <authorList>
            <person name="Klenk H.-P."/>
        </authorList>
    </citation>
    <scope>NUCLEOTIDE SEQUENCE [LARGE SCALE GENOMIC DNA]</scope>
    <source>
        <strain evidence="2 3">DSM 27960</strain>
    </source>
</reference>
<dbReference type="InterPro" id="IPR001173">
    <property type="entry name" value="Glyco_trans_2-like"/>
</dbReference>
<dbReference type="Proteomes" id="UP000541033">
    <property type="component" value="Unassembled WGS sequence"/>
</dbReference>
<feature type="domain" description="Glycosyltransferase 2-like" evidence="1">
    <location>
        <begin position="20"/>
        <end position="129"/>
    </location>
</feature>
<organism evidence="2 3">
    <name type="scientific">Lysinibacter cavernae</name>
    <dbReference type="NCBI Taxonomy" id="1640652"/>
    <lineage>
        <taxon>Bacteria</taxon>
        <taxon>Bacillati</taxon>
        <taxon>Actinomycetota</taxon>
        <taxon>Actinomycetes</taxon>
        <taxon>Micrococcales</taxon>
        <taxon>Microbacteriaceae</taxon>
        <taxon>Lysinibacter</taxon>
    </lineage>
</organism>
<keyword evidence="2" id="KW-0808">Transferase</keyword>
<dbReference type="InterPro" id="IPR029044">
    <property type="entry name" value="Nucleotide-diphossugar_trans"/>
</dbReference>
<keyword evidence="3" id="KW-1185">Reference proteome</keyword>
<dbReference type="Gene3D" id="3.90.550.10">
    <property type="entry name" value="Spore Coat Polysaccharide Biosynthesis Protein SpsA, Chain A"/>
    <property type="match status" value="1"/>
</dbReference>
<evidence type="ECO:0000313" key="3">
    <source>
        <dbReference type="Proteomes" id="UP000541033"/>
    </source>
</evidence>
<evidence type="ECO:0000259" key="1">
    <source>
        <dbReference type="Pfam" id="PF00535"/>
    </source>
</evidence>
<name>A0A7X5TUX1_9MICO</name>
<dbReference type="RefSeq" id="WP_167151991.1">
    <property type="nucleotide sequence ID" value="NZ_JAAMOX010000003.1"/>
</dbReference>
<dbReference type="Pfam" id="PF00535">
    <property type="entry name" value="Glycos_transf_2"/>
    <property type="match status" value="1"/>
</dbReference>
<dbReference type="PANTHER" id="PTHR22916">
    <property type="entry name" value="GLYCOSYLTRANSFERASE"/>
    <property type="match status" value="1"/>
</dbReference>
<protein>
    <submittedName>
        <fullName evidence="2">Glycosyltransferase involved in cell wall biosynthesis</fullName>
    </submittedName>
</protein>